<proteinExistence type="predicted"/>
<keyword evidence="1" id="KW-0812">Transmembrane</keyword>
<gene>
    <name evidence="2" type="ORF">J2Z56_001946</name>
</gene>
<dbReference type="EMBL" id="JAGGJQ010000005">
    <property type="protein sequence ID" value="MBP1840019.1"/>
    <property type="molecule type" value="Genomic_DNA"/>
</dbReference>
<keyword evidence="1" id="KW-1133">Transmembrane helix</keyword>
<dbReference type="AlphaFoldDB" id="A0A9X1CCC9"/>
<reference evidence="2" key="1">
    <citation type="submission" date="2021-03" db="EMBL/GenBank/DDBJ databases">
        <title>Genomic Encyclopedia of Type Strains, Phase IV (KMG-IV): sequencing the most valuable type-strain genomes for metagenomic binning, comparative biology and taxonomic classification.</title>
        <authorList>
            <person name="Goeker M."/>
        </authorList>
    </citation>
    <scope>NUCLEOTIDE SEQUENCE</scope>
    <source>
        <strain evidence="2">DSM 15523</strain>
    </source>
</reference>
<evidence type="ECO:0000256" key="1">
    <source>
        <dbReference type="SAM" id="Phobius"/>
    </source>
</evidence>
<evidence type="ECO:0000313" key="3">
    <source>
        <dbReference type="Proteomes" id="UP001138672"/>
    </source>
</evidence>
<keyword evidence="1" id="KW-0472">Membrane</keyword>
<accession>A0A9X1CCC9</accession>
<comment type="caution">
    <text evidence="2">The sequence shown here is derived from an EMBL/GenBank/DDBJ whole genome shotgun (WGS) entry which is preliminary data.</text>
</comment>
<organism evidence="2 3">
    <name type="scientific">Formosa algae</name>
    <dbReference type="NCBI Taxonomy" id="225843"/>
    <lineage>
        <taxon>Bacteria</taxon>
        <taxon>Pseudomonadati</taxon>
        <taxon>Bacteroidota</taxon>
        <taxon>Flavobacteriia</taxon>
        <taxon>Flavobacteriales</taxon>
        <taxon>Flavobacteriaceae</taxon>
        <taxon>Formosa</taxon>
    </lineage>
</organism>
<dbReference type="Gene3D" id="1.20.1250.20">
    <property type="entry name" value="MFS general substrate transporter like domains"/>
    <property type="match status" value="1"/>
</dbReference>
<dbReference type="InterPro" id="IPR036259">
    <property type="entry name" value="MFS_trans_sf"/>
</dbReference>
<evidence type="ECO:0000313" key="2">
    <source>
        <dbReference type="EMBL" id="MBP1840019.1"/>
    </source>
</evidence>
<name>A0A9X1CCC9_9FLAO</name>
<protein>
    <submittedName>
        <fullName evidence="2">Fucose permease</fullName>
    </submittedName>
</protein>
<dbReference type="Proteomes" id="UP001138672">
    <property type="component" value="Unassembled WGS sequence"/>
</dbReference>
<feature type="transmembrane region" description="Helical" evidence="1">
    <location>
        <begin position="15"/>
        <end position="34"/>
    </location>
</feature>
<feature type="non-terminal residue" evidence="2">
    <location>
        <position position="49"/>
    </location>
</feature>
<sequence length="49" mass="5340">MTRVVDPPIKSSSNAIAIAIIAGLFFIFGFVTWINGALIPFMKTINELT</sequence>